<dbReference type="GO" id="GO:0042910">
    <property type="term" value="F:xenobiotic transmembrane transporter activity"/>
    <property type="evidence" value="ECO:0007669"/>
    <property type="project" value="InterPro"/>
</dbReference>
<dbReference type="RefSeq" id="WP_020439454.1">
    <property type="nucleotide sequence ID" value="NC_021659.1"/>
</dbReference>
<dbReference type="PROSITE" id="PS00216">
    <property type="entry name" value="SUGAR_TRANSPORT_1"/>
    <property type="match status" value="1"/>
</dbReference>
<evidence type="ECO:0000256" key="5">
    <source>
        <dbReference type="ARBA" id="ARBA00022692"/>
    </source>
</evidence>
<dbReference type="Proteomes" id="UP000014900">
    <property type="component" value="Chromosome"/>
</dbReference>
<dbReference type="EMBL" id="CP006566">
    <property type="protein sequence ID" value="AGP45224.1"/>
    <property type="molecule type" value="Genomic_DNA"/>
</dbReference>
<feature type="transmembrane region" description="Helical" evidence="8">
    <location>
        <begin position="381"/>
        <end position="404"/>
    </location>
</feature>
<evidence type="ECO:0000256" key="4">
    <source>
        <dbReference type="ARBA" id="ARBA00022475"/>
    </source>
</evidence>
<gene>
    <name evidence="10" type="ORF">M621_16955</name>
</gene>
<dbReference type="SUPFAM" id="SSF103473">
    <property type="entry name" value="MFS general substrate transporter"/>
    <property type="match status" value="1"/>
</dbReference>
<feature type="transmembrane region" description="Helical" evidence="8">
    <location>
        <begin position="321"/>
        <end position="342"/>
    </location>
</feature>
<dbReference type="Pfam" id="PF07690">
    <property type="entry name" value="MFS_1"/>
    <property type="match status" value="1"/>
</dbReference>
<feature type="transmembrane region" description="Helical" evidence="8">
    <location>
        <begin position="292"/>
        <end position="315"/>
    </location>
</feature>
<name>S4YKH4_SERPL</name>
<dbReference type="PANTHER" id="PTHR42718">
    <property type="entry name" value="MAJOR FACILITATOR SUPERFAMILY MULTIDRUG TRANSPORTER MFSC"/>
    <property type="match status" value="1"/>
</dbReference>
<dbReference type="eggNOG" id="COG2814">
    <property type="taxonomic scope" value="Bacteria"/>
</dbReference>
<comment type="similarity">
    <text evidence="2 8">Belongs to the major facilitator superfamily. Bcr/CmlA family.</text>
</comment>
<evidence type="ECO:0000256" key="6">
    <source>
        <dbReference type="ARBA" id="ARBA00022989"/>
    </source>
</evidence>
<dbReference type="PATRIC" id="fig|1348660.3.peg.3336"/>
<evidence type="ECO:0000313" key="11">
    <source>
        <dbReference type="Proteomes" id="UP000014900"/>
    </source>
</evidence>
<dbReference type="InterPro" id="IPR005829">
    <property type="entry name" value="Sugar_transporter_CS"/>
</dbReference>
<dbReference type="CDD" id="cd17320">
    <property type="entry name" value="MFS_MdfA_MDR_like"/>
    <property type="match status" value="1"/>
</dbReference>
<protein>
    <recommendedName>
        <fullName evidence="8">Bcr/CflA family efflux transporter</fullName>
    </recommendedName>
</protein>
<feature type="transmembrane region" description="Helical" evidence="8">
    <location>
        <begin position="179"/>
        <end position="200"/>
    </location>
</feature>
<dbReference type="Gene3D" id="1.20.1720.10">
    <property type="entry name" value="Multidrug resistance protein D"/>
    <property type="match status" value="1"/>
</dbReference>
<evidence type="ECO:0000256" key="1">
    <source>
        <dbReference type="ARBA" id="ARBA00004651"/>
    </source>
</evidence>
<reference evidence="10 11" key="1">
    <citation type="journal article" date="2013" name="Genome Announc.">
        <title>Genome Sequence of Serratia plymuthica Strain S13, an Endophyte with Germination- and Plant-Growth-Promoting Activity from the Flower of Styrian Oil Pumpkin.</title>
        <authorList>
            <person name="Muller H."/>
            <person name="Furnkranz M."/>
            <person name="Grube M."/>
            <person name="Berg G."/>
        </authorList>
    </citation>
    <scope>NUCLEOTIDE SEQUENCE [LARGE SCALE GENOMIC DNA]</scope>
    <source>
        <strain evidence="10">S13</strain>
    </source>
</reference>
<keyword evidence="6 8" id="KW-1133">Transmembrane helix</keyword>
<dbReference type="GO" id="GO:1990961">
    <property type="term" value="P:xenobiotic detoxification by transmembrane export across the plasma membrane"/>
    <property type="evidence" value="ECO:0007669"/>
    <property type="project" value="InterPro"/>
</dbReference>
<feature type="transmembrane region" description="Helical" evidence="8">
    <location>
        <begin position="151"/>
        <end position="173"/>
    </location>
</feature>
<dbReference type="GO" id="GO:0005886">
    <property type="term" value="C:plasma membrane"/>
    <property type="evidence" value="ECO:0007669"/>
    <property type="project" value="UniProtKB-SubCell"/>
</dbReference>
<dbReference type="InterPro" id="IPR011701">
    <property type="entry name" value="MFS"/>
</dbReference>
<feature type="transmembrane region" description="Helical" evidence="8">
    <location>
        <begin position="63"/>
        <end position="81"/>
    </location>
</feature>
<keyword evidence="7 8" id="KW-0472">Membrane</keyword>
<sequence length="413" mass="42299">MSTENTPTEIMRATISSAEGPQLTGKIVALLAGLSAISILSTNIILPAFPDIGEQLGVSARELGLTLSSFFITFALAQLVVGPLADRYGRKKLVLGGLSIFIVGTVVGGLAGSLETLIVGRIIQALGVCAAAVLARAIARDLFEGETLARALSLTMIAAAAAPGFSPLVGSLLTTALGWRAIFILVGIAAFVVAVFYVNVLGETHPAERRAPHSMPSVIFAYGRLLMEGKFILPALSMSLLMSGLFASFGAAPAILMNGIGLSSLQAGLYFAATVFVVFAAGMAAPRLAHRYGAQIITSGGILTALLGGSLLLIGPETPGLAWYTLSMSLYLWGMGLANPLGTAITMGPFGKQAGLASALLGFLTMGAAAITTWLGSVLTFPAVTTLGGIQATACLIALLLFLLRGKLTASSS</sequence>
<feature type="domain" description="Major facilitator superfamily (MFS) profile" evidence="9">
    <location>
        <begin position="27"/>
        <end position="410"/>
    </location>
</feature>
<keyword evidence="3 8" id="KW-0813">Transport</keyword>
<keyword evidence="4" id="KW-1003">Cell membrane</keyword>
<comment type="subcellular location">
    <subcellularLocation>
        <location evidence="8">Cell inner membrane</location>
        <topology evidence="8">Multi-pass membrane protein</topology>
    </subcellularLocation>
    <subcellularLocation>
        <location evidence="1">Cell membrane</location>
        <topology evidence="1">Multi-pass membrane protein</topology>
    </subcellularLocation>
</comment>
<dbReference type="PRINTS" id="PR01036">
    <property type="entry name" value="TCRTETB"/>
</dbReference>
<dbReference type="InterPro" id="IPR036259">
    <property type="entry name" value="MFS_trans_sf"/>
</dbReference>
<evidence type="ECO:0000256" key="3">
    <source>
        <dbReference type="ARBA" id="ARBA00022448"/>
    </source>
</evidence>
<feature type="transmembrane region" description="Helical" evidence="8">
    <location>
        <begin position="354"/>
        <end position="375"/>
    </location>
</feature>
<dbReference type="InterPro" id="IPR020846">
    <property type="entry name" value="MFS_dom"/>
</dbReference>
<dbReference type="InterPro" id="IPR004812">
    <property type="entry name" value="Efflux_drug-R_Bcr/CmlA"/>
</dbReference>
<evidence type="ECO:0000256" key="8">
    <source>
        <dbReference type="RuleBase" id="RU365088"/>
    </source>
</evidence>
<feature type="transmembrane region" description="Helical" evidence="8">
    <location>
        <begin position="231"/>
        <end position="255"/>
    </location>
</feature>
<dbReference type="KEGG" id="sry:M621_16955"/>
<keyword evidence="5 8" id="KW-0812">Transmembrane</keyword>
<dbReference type="NCBIfam" id="TIGR00710">
    <property type="entry name" value="efflux_Bcr_CflA"/>
    <property type="match status" value="1"/>
</dbReference>
<feature type="transmembrane region" description="Helical" evidence="8">
    <location>
        <begin position="27"/>
        <end position="48"/>
    </location>
</feature>
<accession>S4YKH4</accession>
<keyword evidence="8" id="KW-0997">Cell inner membrane</keyword>
<dbReference type="AlphaFoldDB" id="S4YKH4"/>
<dbReference type="PANTHER" id="PTHR42718:SF46">
    <property type="entry name" value="BLR6921 PROTEIN"/>
    <property type="match status" value="1"/>
</dbReference>
<evidence type="ECO:0000313" key="10">
    <source>
        <dbReference type="EMBL" id="AGP45224.1"/>
    </source>
</evidence>
<organism evidence="10 11">
    <name type="scientific">Serratia plymuthica S13</name>
    <dbReference type="NCBI Taxonomy" id="1348660"/>
    <lineage>
        <taxon>Bacteria</taxon>
        <taxon>Pseudomonadati</taxon>
        <taxon>Pseudomonadota</taxon>
        <taxon>Gammaproteobacteria</taxon>
        <taxon>Enterobacterales</taxon>
        <taxon>Yersiniaceae</taxon>
        <taxon>Serratia</taxon>
    </lineage>
</organism>
<dbReference type="PROSITE" id="PS50850">
    <property type="entry name" value="MFS"/>
    <property type="match status" value="1"/>
</dbReference>
<feature type="transmembrane region" description="Helical" evidence="8">
    <location>
        <begin position="267"/>
        <end position="285"/>
    </location>
</feature>
<proteinExistence type="inferred from homology"/>
<feature type="transmembrane region" description="Helical" evidence="8">
    <location>
        <begin position="93"/>
        <end position="112"/>
    </location>
</feature>
<feature type="transmembrane region" description="Helical" evidence="8">
    <location>
        <begin position="118"/>
        <end position="139"/>
    </location>
</feature>
<dbReference type="HOGENOM" id="CLU_001265_47_1_6"/>
<evidence type="ECO:0000259" key="9">
    <source>
        <dbReference type="PROSITE" id="PS50850"/>
    </source>
</evidence>
<evidence type="ECO:0000256" key="2">
    <source>
        <dbReference type="ARBA" id="ARBA00006236"/>
    </source>
</evidence>
<evidence type="ECO:0000256" key="7">
    <source>
        <dbReference type="ARBA" id="ARBA00023136"/>
    </source>
</evidence>